<dbReference type="Proteomes" id="UP001458880">
    <property type="component" value="Unassembled WGS sequence"/>
</dbReference>
<keyword evidence="1" id="KW-1133">Transmembrane helix</keyword>
<dbReference type="EMBL" id="JASPKY010001015">
    <property type="protein sequence ID" value="KAK9679501.1"/>
    <property type="molecule type" value="Genomic_DNA"/>
</dbReference>
<evidence type="ECO:0000313" key="3">
    <source>
        <dbReference type="Proteomes" id="UP001458880"/>
    </source>
</evidence>
<evidence type="ECO:0000256" key="1">
    <source>
        <dbReference type="SAM" id="Phobius"/>
    </source>
</evidence>
<evidence type="ECO:0000313" key="2">
    <source>
        <dbReference type="EMBL" id="KAK9679501.1"/>
    </source>
</evidence>
<feature type="transmembrane region" description="Helical" evidence="1">
    <location>
        <begin position="9"/>
        <end position="26"/>
    </location>
</feature>
<keyword evidence="1" id="KW-0472">Membrane</keyword>
<accession>A0AAW1HSE4</accession>
<gene>
    <name evidence="2" type="ORF">QE152_g39982</name>
</gene>
<reference evidence="2 3" key="1">
    <citation type="journal article" date="2024" name="BMC Genomics">
        <title>De novo assembly and annotation of Popillia japonica's genome with initial clues to its potential as an invasive pest.</title>
        <authorList>
            <person name="Cucini C."/>
            <person name="Boschi S."/>
            <person name="Funari R."/>
            <person name="Cardaioli E."/>
            <person name="Iannotti N."/>
            <person name="Marturano G."/>
            <person name="Paoli F."/>
            <person name="Bruttini M."/>
            <person name="Carapelli A."/>
            <person name="Frati F."/>
            <person name="Nardi F."/>
        </authorList>
    </citation>
    <scope>NUCLEOTIDE SEQUENCE [LARGE SCALE GENOMIC DNA]</scope>
    <source>
        <strain evidence="2">DMR45628</strain>
    </source>
</reference>
<name>A0AAW1HSE4_POPJA</name>
<dbReference type="AlphaFoldDB" id="A0AAW1HSE4"/>
<comment type="caution">
    <text evidence="2">The sequence shown here is derived from an EMBL/GenBank/DDBJ whole genome shotgun (WGS) entry which is preliminary data.</text>
</comment>
<protein>
    <submittedName>
        <fullName evidence="2">Uncharacterized protein</fullName>
    </submittedName>
</protein>
<keyword evidence="1" id="KW-0812">Transmembrane</keyword>
<sequence length="139" mass="15987">MVELIIQYWVQWLCGVVSALLEAIMVELIIQYWVQWLCGVVSATAMGIAGYWWRKGKKRFKAELDERKLLKEGMLAILRDRLYQVCAHFLKQGEISASALKNIEHMYNAYHLLGGNGTGTELYKACQKLPKTLDSAYER</sequence>
<feature type="transmembrane region" description="Helical" evidence="1">
    <location>
        <begin position="32"/>
        <end position="53"/>
    </location>
</feature>
<keyword evidence="3" id="KW-1185">Reference proteome</keyword>
<organism evidence="2 3">
    <name type="scientific">Popillia japonica</name>
    <name type="common">Japanese beetle</name>
    <dbReference type="NCBI Taxonomy" id="7064"/>
    <lineage>
        <taxon>Eukaryota</taxon>
        <taxon>Metazoa</taxon>
        <taxon>Ecdysozoa</taxon>
        <taxon>Arthropoda</taxon>
        <taxon>Hexapoda</taxon>
        <taxon>Insecta</taxon>
        <taxon>Pterygota</taxon>
        <taxon>Neoptera</taxon>
        <taxon>Endopterygota</taxon>
        <taxon>Coleoptera</taxon>
        <taxon>Polyphaga</taxon>
        <taxon>Scarabaeiformia</taxon>
        <taxon>Scarabaeidae</taxon>
        <taxon>Rutelinae</taxon>
        <taxon>Popillia</taxon>
    </lineage>
</organism>
<proteinExistence type="predicted"/>